<keyword evidence="1" id="KW-1185">Reference proteome</keyword>
<organism evidence="1 2">
    <name type="scientific">Trichobilharzia regenti</name>
    <name type="common">Nasal bird schistosome</name>
    <dbReference type="NCBI Taxonomy" id="157069"/>
    <lineage>
        <taxon>Eukaryota</taxon>
        <taxon>Metazoa</taxon>
        <taxon>Spiralia</taxon>
        <taxon>Lophotrochozoa</taxon>
        <taxon>Platyhelminthes</taxon>
        <taxon>Trematoda</taxon>
        <taxon>Digenea</taxon>
        <taxon>Strigeidida</taxon>
        <taxon>Schistosomatoidea</taxon>
        <taxon>Schistosomatidae</taxon>
        <taxon>Trichobilharzia</taxon>
    </lineage>
</organism>
<proteinExistence type="predicted"/>
<dbReference type="AlphaFoldDB" id="A0AA85J2V5"/>
<dbReference type="WBParaSite" id="TREG1_12900.1">
    <property type="protein sequence ID" value="TREG1_12900.1"/>
    <property type="gene ID" value="TREG1_12900"/>
</dbReference>
<dbReference type="InterPro" id="IPR035892">
    <property type="entry name" value="C2_domain_sf"/>
</dbReference>
<reference evidence="2" key="2">
    <citation type="submission" date="2023-11" db="UniProtKB">
        <authorList>
            <consortium name="WormBaseParasite"/>
        </authorList>
    </citation>
    <scope>IDENTIFICATION</scope>
</reference>
<name>A0AA85J2V5_TRIRE</name>
<dbReference type="SUPFAM" id="SSF49562">
    <property type="entry name" value="C2 domain (Calcium/lipid-binding domain, CaLB)"/>
    <property type="match status" value="1"/>
</dbReference>
<dbReference type="Gene3D" id="2.60.40.150">
    <property type="entry name" value="C2 domain"/>
    <property type="match status" value="1"/>
</dbReference>
<evidence type="ECO:0008006" key="3">
    <source>
        <dbReference type="Google" id="ProtNLM"/>
    </source>
</evidence>
<evidence type="ECO:0000313" key="2">
    <source>
        <dbReference type="WBParaSite" id="TREG1_12900.1"/>
    </source>
</evidence>
<accession>A0AA85J2V5</accession>
<reference evidence="1" key="1">
    <citation type="submission" date="2022-06" db="EMBL/GenBank/DDBJ databases">
        <authorList>
            <person name="Berger JAMES D."/>
            <person name="Berger JAMES D."/>
        </authorList>
    </citation>
    <scope>NUCLEOTIDE SEQUENCE [LARGE SCALE GENOMIC DNA]</scope>
</reference>
<protein>
    <recommendedName>
        <fullName evidence="3">C2 domain-containing protein</fullName>
    </recommendedName>
</protein>
<evidence type="ECO:0000313" key="1">
    <source>
        <dbReference type="Proteomes" id="UP000050795"/>
    </source>
</evidence>
<sequence>MKRNNIFPGSSKLSLNSRVSTRLSGISVYQSKQSKQSRRRSSLSGTKQFLNIKEIFQPIMNIFPTSDPKHSVSQFDFWTKFTKSPNAVGHIHFSLRYACTLRTLNVVISHLTGISNFQKNLTAFPSQVESTFVIALRLQQNKKIPVNRDEFQDDSDSLSRSYFTLPVRTSSNPHFDQSFVFPVTMNELRNVELALTVMHAISTDECKRGYSHIEESIILSETLNSLTFQQPDQSSQISLHSRQIPEEMKCIGVAFYRVDHEKLVHYPEELLNVWQELFKPLNNQDFTYLDISTRETKPISPEEPWKPIESNDQEQISVHKAGQVGLANKPMVELSLRYIKQSSQLEIHLEKMKHLRLLTNETELLFRAIFCLRSMAQQSLKSQPIEIVKFDDDKTSLNTDAKDGYIVDQITIPSQEHLSLNVDMDYILYYKDIKTIFEIFFRTNSSCQARCLTRIVLGSNVVNTNDSAVLQWNDLITEVNKLKACNSPNSTRKITYWHEIDKF</sequence>
<dbReference type="Proteomes" id="UP000050795">
    <property type="component" value="Unassembled WGS sequence"/>
</dbReference>